<dbReference type="Pfam" id="PF05545">
    <property type="entry name" value="FixQ"/>
    <property type="match status" value="1"/>
</dbReference>
<sequence length="53" mass="5940">MSYDALRHLADSWGLVFLAAIFVTCIGWTFRKGAAAHHDRAARMIFDEDVDNG</sequence>
<reference evidence="3" key="1">
    <citation type="submission" date="2017-06" db="EMBL/GenBank/DDBJ databases">
        <authorList>
            <person name="Varghese N."/>
            <person name="Submissions S."/>
        </authorList>
    </citation>
    <scope>NUCLEOTIDE SEQUENCE [LARGE SCALE GENOMIC DNA]</scope>
    <source>
        <strain evidence="3">LNB2</strain>
    </source>
</reference>
<proteinExistence type="predicted"/>
<protein>
    <submittedName>
        <fullName evidence="2">Cytochrome c oxidase cbb3-type subunit 4</fullName>
    </submittedName>
</protein>
<dbReference type="InterPro" id="IPR008621">
    <property type="entry name" value="Cbb3-typ_cyt_oxidase_comp"/>
</dbReference>
<gene>
    <name evidence="2" type="ORF">SAMN06295912_13017</name>
</gene>
<organism evidence="2 3">
    <name type="scientific">Edaphosphingomonas laterariae</name>
    <dbReference type="NCBI Taxonomy" id="861865"/>
    <lineage>
        <taxon>Bacteria</taxon>
        <taxon>Pseudomonadati</taxon>
        <taxon>Pseudomonadota</taxon>
        <taxon>Alphaproteobacteria</taxon>
        <taxon>Sphingomonadales</taxon>
        <taxon>Rhizorhabdaceae</taxon>
        <taxon>Edaphosphingomonas</taxon>
    </lineage>
</organism>
<feature type="transmembrane region" description="Helical" evidence="1">
    <location>
        <begin position="12"/>
        <end position="30"/>
    </location>
</feature>
<name>A0A239J442_9SPHN</name>
<dbReference type="RefSeq" id="WP_089220905.1">
    <property type="nucleotide sequence ID" value="NZ_FZOS01000030.1"/>
</dbReference>
<evidence type="ECO:0000256" key="1">
    <source>
        <dbReference type="SAM" id="Phobius"/>
    </source>
</evidence>
<accession>A0A239J442</accession>
<dbReference type="AlphaFoldDB" id="A0A239J442"/>
<keyword evidence="1" id="KW-0472">Membrane</keyword>
<dbReference type="EMBL" id="FZOS01000030">
    <property type="protein sequence ID" value="SNT00796.1"/>
    <property type="molecule type" value="Genomic_DNA"/>
</dbReference>
<evidence type="ECO:0000313" key="3">
    <source>
        <dbReference type="Proteomes" id="UP000198281"/>
    </source>
</evidence>
<evidence type="ECO:0000313" key="2">
    <source>
        <dbReference type="EMBL" id="SNT00796.1"/>
    </source>
</evidence>
<keyword evidence="3" id="KW-1185">Reference proteome</keyword>
<dbReference type="Proteomes" id="UP000198281">
    <property type="component" value="Unassembled WGS sequence"/>
</dbReference>
<keyword evidence="1" id="KW-0812">Transmembrane</keyword>
<keyword evidence="1" id="KW-1133">Transmembrane helix</keyword>
<dbReference type="OrthoDB" id="9801588at2"/>